<name>A0ABD3GDB8_9MARC</name>
<organism evidence="1 2">
    <name type="scientific">Riccia sorocarpa</name>
    <dbReference type="NCBI Taxonomy" id="122646"/>
    <lineage>
        <taxon>Eukaryota</taxon>
        <taxon>Viridiplantae</taxon>
        <taxon>Streptophyta</taxon>
        <taxon>Embryophyta</taxon>
        <taxon>Marchantiophyta</taxon>
        <taxon>Marchantiopsida</taxon>
        <taxon>Marchantiidae</taxon>
        <taxon>Marchantiales</taxon>
        <taxon>Ricciaceae</taxon>
        <taxon>Riccia</taxon>
    </lineage>
</organism>
<protein>
    <recommendedName>
        <fullName evidence="3">Reverse transcriptase</fullName>
    </recommendedName>
</protein>
<evidence type="ECO:0000313" key="1">
    <source>
        <dbReference type="EMBL" id="KAL3675774.1"/>
    </source>
</evidence>
<dbReference type="AlphaFoldDB" id="A0ABD3GDB8"/>
<reference evidence="1 2" key="1">
    <citation type="submission" date="2024-09" db="EMBL/GenBank/DDBJ databases">
        <title>Chromosome-scale assembly of Riccia sorocarpa.</title>
        <authorList>
            <person name="Paukszto L."/>
        </authorList>
    </citation>
    <scope>NUCLEOTIDE SEQUENCE [LARGE SCALE GENOMIC DNA]</scope>
    <source>
        <strain evidence="1">LP-2024</strain>
        <tissue evidence="1">Aerial parts of the thallus</tissue>
    </source>
</reference>
<evidence type="ECO:0008006" key="3">
    <source>
        <dbReference type="Google" id="ProtNLM"/>
    </source>
</evidence>
<accession>A0ABD3GDB8</accession>
<proteinExistence type="predicted"/>
<dbReference type="Proteomes" id="UP001633002">
    <property type="component" value="Unassembled WGS sequence"/>
</dbReference>
<gene>
    <name evidence="1" type="ORF">R1sor_025722</name>
</gene>
<evidence type="ECO:0000313" key="2">
    <source>
        <dbReference type="Proteomes" id="UP001633002"/>
    </source>
</evidence>
<keyword evidence="2" id="KW-1185">Reference proteome</keyword>
<dbReference type="EMBL" id="JBJQOH010000008">
    <property type="protein sequence ID" value="KAL3675774.1"/>
    <property type="molecule type" value="Genomic_DNA"/>
</dbReference>
<comment type="caution">
    <text evidence="1">The sequence shown here is derived from an EMBL/GenBank/DDBJ whole genome shotgun (WGS) entry which is preliminary data.</text>
</comment>
<sequence length="424" mass="49265">MSFYELADPVVKARAKAAWLNEAELVHDSRRRWARGWQRVKQVLCEVRKEKDRVRREESGLAAEIAWRRDMITEDSSAEEVQALARMEGRLKAQELRDAREWKMRSREKWIGEDAAPARYFFTRLKLKWAREAIVALEDKDGEFLTDREEIFGEIHQIFQVLYTAEDETSERMQEREEVIGMMNKRLSENDSEQLSLIPDAQEVEKVVFGMAHYKSPGYDGLTTDVVCECWDFVGSACVQLVQTIWAKKRVLRADCHGIIKLIPKPGEKRFLSNWRPISLMNWTYKLISKPTTALTIYFLWEVLKKARLNQHFLQLVQGFTCGGQARVHVNRGFTPDIQIARRVRQGCTHAPLLFALCTEPFMRMMEEPETAGRNSRLDARKYLLGSACRAAMSLVRKEPLSTSEFVWVFLLEGMTLFMKRSDG</sequence>
<dbReference type="PANTHER" id="PTHR19446">
    <property type="entry name" value="REVERSE TRANSCRIPTASES"/>
    <property type="match status" value="1"/>
</dbReference>